<dbReference type="InterPro" id="IPR026341">
    <property type="entry name" value="T9SS_type_B"/>
</dbReference>
<evidence type="ECO:0000313" key="1">
    <source>
        <dbReference type="EMBL" id="AEV32807.1"/>
    </source>
</evidence>
<sequence length="596" mass="66512">MFFVVLKYMEYFGSLNIILKYLQGIYKFISEKYLIYGISLMLLAKVGVAQNLIKNPSFEDFNNYHIGTDTSMVNFPGVLDWWSPTLRNSRGVNSDSLENMQGYLNLLKPRTGQAFGIVSAGGNSEALSSGKTFLESQLHDSLVASCYYHFEVYLLPLFYRKTDTFYTKYLCTVNRFGAHFSKVPIRDTTKAFIFNAYKRRIFSLNHFTNQGIVPQVEWPSTQFILDTVEYNMLEGTFRANGGEQYITIGNFYDMANTSFKNLRSGTIISTTALDSSQRIGSSLFVDDLSLIKVPPPDSLLTSSNDTVICRGDTVWLKAFSTDGANSVKWDNGSTDSLRPITAPGTYWVELDCGCDLTLVDTIVVEDFASLPNLTLSDSTVCPGEPVSYSLPTDLDYILDGMVSPPNFTVSDTGVHTLEVSNGCFDTAYSFTISNVNAKPLPNLVINDTTLCEGDRAEYAFPNDFNYHLNGEFVSSPFTISELGNYLLEVDNTCDFEDYSFEVNDEGCEMLLFVPNAFTPDGDGINDCFKVSVIQYVSYTISIFNRWGQMIYQNNNPEECWDGSYDGVTVPGVYTYKISVGVGGGVKDERGFVTVVK</sequence>
<accession>G8R192</accession>
<dbReference type="STRING" id="926562.Oweho_1827"/>
<gene>
    <name evidence="1" type="ordered locus">Oweho_1827</name>
</gene>
<dbReference type="AlphaFoldDB" id="G8R192"/>
<dbReference type="NCBIfam" id="TIGR04131">
    <property type="entry name" value="Bac_Flav_CTERM"/>
    <property type="match status" value="1"/>
</dbReference>
<dbReference type="eggNOG" id="COG3291">
    <property type="taxonomic scope" value="Bacteria"/>
</dbReference>
<evidence type="ECO:0000313" key="2">
    <source>
        <dbReference type="Proteomes" id="UP000005631"/>
    </source>
</evidence>
<reference evidence="1 2" key="1">
    <citation type="journal article" date="2012" name="Stand. Genomic Sci.">
        <title>Genome sequence of the orange-pigmented seawater bacterium Owenweeksia hongkongensis type strain (UST20020801(T)).</title>
        <authorList>
            <person name="Riedel T."/>
            <person name="Held B."/>
            <person name="Nolan M."/>
            <person name="Lucas S."/>
            <person name="Lapidus A."/>
            <person name="Tice H."/>
            <person name="Del Rio T.G."/>
            <person name="Cheng J.F."/>
            <person name="Han C."/>
            <person name="Tapia R."/>
            <person name="Goodwin L.A."/>
            <person name="Pitluck S."/>
            <person name="Liolios K."/>
            <person name="Mavromatis K."/>
            <person name="Pagani I."/>
            <person name="Ivanova N."/>
            <person name="Mikhailova N."/>
            <person name="Pati A."/>
            <person name="Chen A."/>
            <person name="Palaniappan K."/>
            <person name="Rohde M."/>
            <person name="Tindall B.J."/>
            <person name="Detter J.C."/>
            <person name="Goker M."/>
            <person name="Woyke T."/>
            <person name="Bristow J."/>
            <person name="Eisen J.A."/>
            <person name="Markowitz V."/>
            <person name="Hugenholtz P."/>
            <person name="Klenk H.P."/>
            <person name="Kyrpides N.C."/>
        </authorList>
    </citation>
    <scope>NUCLEOTIDE SEQUENCE</scope>
    <source>
        <strain evidence="2">DSM 17368 / JCM 12287 / NRRL B-23963</strain>
    </source>
</reference>
<dbReference type="EMBL" id="CP003156">
    <property type="protein sequence ID" value="AEV32807.1"/>
    <property type="molecule type" value="Genomic_DNA"/>
</dbReference>
<protein>
    <recommendedName>
        <fullName evidence="3">Gliding motility-associated C-terminal domain-containing protein</fullName>
    </recommendedName>
</protein>
<dbReference type="Pfam" id="PF13585">
    <property type="entry name" value="CHU_C"/>
    <property type="match status" value="1"/>
</dbReference>
<name>G8R192_OWEHD</name>
<proteinExistence type="predicted"/>
<dbReference type="Proteomes" id="UP000005631">
    <property type="component" value="Chromosome"/>
</dbReference>
<organism evidence="1 2">
    <name type="scientific">Owenweeksia hongkongensis (strain DSM 17368 / CIP 108786 / JCM 12287 / NRRL B-23963 / UST20020801)</name>
    <dbReference type="NCBI Taxonomy" id="926562"/>
    <lineage>
        <taxon>Bacteria</taxon>
        <taxon>Pseudomonadati</taxon>
        <taxon>Bacteroidota</taxon>
        <taxon>Flavobacteriia</taxon>
        <taxon>Flavobacteriales</taxon>
        <taxon>Owenweeksiaceae</taxon>
        <taxon>Owenweeksia</taxon>
    </lineage>
</organism>
<keyword evidence="2" id="KW-1185">Reference proteome</keyword>
<dbReference type="KEGG" id="oho:Oweho_1827"/>
<dbReference type="HOGENOM" id="CLU_535172_0_0_10"/>
<evidence type="ECO:0008006" key="3">
    <source>
        <dbReference type="Google" id="ProtNLM"/>
    </source>
</evidence>